<dbReference type="PANTHER" id="PTHR10996:SF178">
    <property type="entry name" value="2-HYDROXYACID DEHYDROGENASE YGL185C-RELATED"/>
    <property type="match status" value="1"/>
</dbReference>
<keyword evidence="1" id="KW-0560">Oxidoreductase</keyword>
<evidence type="ECO:0000313" key="5">
    <source>
        <dbReference type="Proteomes" id="UP000319263"/>
    </source>
</evidence>
<dbReference type="GO" id="GO:0030267">
    <property type="term" value="F:glyoxylate reductase (NADPH) activity"/>
    <property type="evidence" value="ECO:0007669"/>
    <property type="project" value="TreeGrafter"/>
</dbReference>
<dbReference type="GO" id="GO:0016618">
    <property type="term" value="F:hydroxypyruvate reductase [NAD(P)H] activity"/>
    <property type="evidence" value="ECO:0007669"/>
    <property type="project" value="TreeGrafter"/>
</dbReference>
<protein>
    <submittedName>
        <fullName evidence="4">Hydroxyacid dehydrogenase</fullName>
    </submittedName>
</protein>
<reference evidence="4 5" key="1">
    <citation type="submission" date="2019-07" db="EMBL/GenBank/DDBJ databases">
        <title>Microlunatus dokdonensis sp. nov. isolated from the rhizospheric soil of the wild plant Elymus tsukushiensis.</title>
        <authorList>
            <person name="Ghim S.-Y."/>
            <person name="Hwang Y.-J."/>
            <person name="Son J.-S."/>
            <person name="Shin J.-H."/>
        </authorList>
    </citation>
    <scope>NUCLEOTIDE SEQUENCE [LARGE SCALE GENOMIC DNA]</scope>
    <source>
        <strain evidence="4 5">KUDC0627</strain>
    </source>
</reference>
<dbReference type="Pfam" id="PF02826">
    <property type="entry name" value="2-Hacid_dh_C"/>
    <property type="match status" value="1"/>
</dbReference>
<evidence type="ECO:0000256" key="2">
    <source>
        <dbReference type="ARBA" id="ARBA00023027"/>
    </source>
</evidence>
<gene>
    <name evidence="4" type="ORF">FOE78_15485</name>
</gene>
<dbReference type="AlphaFoldDB" id="A0A516Q1Q0"/>
<dbReference type="GO" id="GO:0051287">
    <property type="term" value="F:NAD binding"/>
    <property type="evidence" value="ECO:0007669"/>
    <property type="project" value="InterPro"/>
</dbReference>
<name>A0A516Q1Q0_9ACTN</name>
<dbReference type="SUPFAM" id="SSF51735">
    <property type="entry name" value="NAD(P)-binding Rossmann-fold domains"/>
    <property type="match status" value="1"/>
</dbReference>
<feature type="domain" description="D-isomer specific 2-hydroxyacid dehydrogenase NAD-binding" evidence="3">
    <location>
        <begin position="117"/>
        <end position="289"/>
    </location>
</feature>
<dbReference type="InterPro" id="IPR050223">
    <property type="entry name" value="D-isomer_2-hydroxyacid_DH"/>
</dbReference>
<evidence type="ECO:0000313" key="4">
    <source>
        <dbReference type="EMBL" id="QDP97141.1"/>
    </source>
</evidence>
<proteinExistence type="predicted"/>
<organism evidence="4 5">
    <name type="scientific">Microlunatus elymi</name>
    <dbReference type="NCBI Taxonomy" id="2596828"/>
    <lineage>
        <taxon>Bacteria</taxon>
        <taxon>Bacillati</taxon>
        <taxon>Actinomycetota</taxon>
        <taxon>Actinomycetes</taxon>
        <taxon>Propionibacteriales</taxon>
        <taxon>Propionibacteriaceae</taxon>
        <taxon>Microlunatus</taxon>
    </lineage>
</organism>
<dbReference type="Proteomes" id="UP000319263">
    <property type="component" value="Chromosome"/>
</dbReference>
<dbReference type="PANTHER" id="PTHR10996">
    <property type="entry name" value="2-HYDROXYACID DEHYDROGENASE-RELATED"/>
    <property type="match status" value="1"/>
</dbReference>
<dbReference type="SUPFAM" id="SSF52283">
    <property type="entry name" value="Formate/glycerate dehydrogenase catalytic domain-like"/>
    <property type="match status" value="1"/>
</dbReference>
<dbReference type="Gene3D" id="3.40.50.720">
    <property type="entry name" value="NAD(P)-binding Rossmann-like Domain"/>
    <property type="match status" value="2"/>
</dbReference>
<dbReference type="EMBL" id="CP041692">
    <property type="protein sequence ID" value="QDP97141.1"/>
    <property type="molecule type" value="Genomic_DNA"/>
</dbReference>
<keyword evidence="5" id="KW-1185">Reference proteome</keyword>
<dbReference type="InterPro" id="IPR006140">
    <property type="entry name" value="D-isomer_DH_NAD-bd"/>
</dbReference>
<dbReference type="InterPro" id="IPR036291">
    <property type="entry name" value="NAD(P)-bd_dom_sf"/>
</dbReference>
<dbReference type="GO" id="GO:0005829">
    <property type="term" value="C:cytosol"/>
    <property type="evidence" value="ECO:0007669"/>
    <property type="project" value="TreeGrafter"/>
</dbReference>
<sequence length="330" mass="35423">MTRLLMALTASRAADVCDPETRSMINSRFDAQWLDDHEQLDQALLRERLAGQDVVLTSWGTPPLPADLLGAGNGGPTVVAHAAGTIKNLVPAESLDKISIFSAAPRIAWSVGEYCLTALLTLLRRLPEYDDWVRHGGWKTDSFRGRELRGLTVGIVGASSTARAFIELLRPFGVEIWVYDPYLSAEQAAQLGVRSVSLEQVVGCSVLSVHVPATPATEGLITADLISRIPDGGIVINSSRAAAVDTAALINETATGRLQAALDVYPSEPPELPESVLGNGNLLLTPHIAGDSVDGHRALVRYVLDDVIDFLEHDRRGPSWVDPAKLSITA</sequence>
<dbReference type="KEGG" id="mik:FOE78_15485"/>
<dbReference type="CDD" id="cd12167">
    <property type="entry name" value="2-Hacid_dh_8"/>
    <property type="match status" value="1"/>
</dbReference>
<dbReference type="OrthoDB" id="117809at2"/>
<evidence type="ECO:0000259" key="3">
    <source>
        <dbReference type="Pfam" id="PF02826"/>
    </source>
</evidence>
<evidence type="ECO:0000256" key="1">
    <source>
        <dbReference type="ARBA" id="ARBA00023002"/>
    </source>
</evidence>
<accession>A0A516Q1Q0</accession>
<keyword evidence="2" id="KW-0520">NAD</keyword>